<dbReference type="GO" id="GO:0016020">
    <property type="term" value="C:membrane"/>
    <property type="evidence" value="ECO:0007669"/>
    <property type="project" value="InterPro"/>
</dbReference>
<dbReference type="GO" id="GO:0008654">
    <property type="term" value="P:phospholipid biosynthetic process"/>
    <property type="evidence" value="ECO:0007669"/>
    <property type="project" value="InterPro"/>
</dbReference>
<feature type="transmembrane region" description="Helical" evidence="1">
    <location>
        <begin position="71"/>
        <end position="95"/>
    </location>
</feature>
<proteinExistence type="predicted"/>
<dbReference type="GO" id="GO:0016780">
    <property type="term" value="F:phosphotransferase activity, for other substituted phosphate groups"/>
    <property type="evidence" value="ECO:0007669"/>
    <property type="project" value="InterPro"/>
</dbReference>
<feature type="non-terminal residue" evidence="3">
    <location>
        <position position="1"/>
    </location>
</feature>
<evidence type="ECO:0000313" key="4">
    <source>
        <dbReference type="Proteomes" id="UP000265618"/>
    </source>
</evidence>
<evidence type="ECO:0000256" key="2">
    <source>
        <dbReference type="SAM" id="SignalP"/>
    </source>
</evidence>
<sequence length="120" mass="13650">VYIWPILLILSREFVVTAVRLVAAIEHVMIPASKKGKLKTATQMVATNFLMVADMMFDYSETADALMAFKIIRGIGLVLFLVSTLFAMTSGWDYCSKYIHMLIIRDAEEVEEEEDKPKKK</sequence>
<dbReference type="OrthoDB" id="10255677at2759"/>
<name>A0A9K3D4K7_9EUKA</name>
<dbReference type="InterPro" id="IPR000462">
    <property type="entry name" value="CDP-OH_P_trans"/>
</dbReference>
<dbReference type="Pfam" id="PF01066">
    <property type="entry name" value="CDP-OH_P_transf"/>
    <property type="match status" value="1"/>
</dbReference>
<comment type="caution">
    <text evidence="3">The sequence shown here is derived from an EMBL/GenBank/DDBJ whole genome shotgun (WGS) entry which is preliminary data.</text>
</comment>
<dbReference type="Proteomes" id="UP000265618">
    <property type="component" value="Unassembled WGS sequence"/>
</dbReference>
<protein>
    <submittedName>
        <fullName evidence="3">Uncharacterized protein</fullName>
    </submittedName>
</protein>
<dbReference type="AlphaFoldDB" id="A0A9K3D4K7"/>
<keyword evidence="1" id="KW-0472">Membrane</keyword>
<keyword evidence="1" id="KW-1133">Transmembrane helix</keyword>
<keyword evidence="4" id="KW-1185">Reference proteome</keyword>
<dbReference type="EMBL" id="BDIP01003017">
    <property type="protein sequence ID" value="GIQ87154.1"/>
    <property type="molecule type" value="Genomic_DNA"/>
</dbReference>
<reference evidence="3 4" key="1">
    <citation type="journal article" date="2018" name="PLoS ONE">
        <title>The draft genome of Kipferlia bialata reveals reductive genome evolution in fornicate parasites.</title>
        <authorList>
            <person name="Tanifuji G."/>
            <person name="Takabayashi S."/>
            <person name="Kume K."/>
            <person name="Takagi M."/>
            <person name="Nakayama T."/>
            <person name="Kamikawa R."/>
            <person name="Inagaki Y."/>
            <person name="Hashimoto T."/>
        </authorList>
    </citation>
    <scope>NUCLEOTIDE SEQUENCE [LARGE SCALE GENOMIC DNA]</scope>
    <source>
        <strain evidence="3">NY0173</strain>
    </source>
</reference>
<gene>
    <name evidence="3" type="ORF">KIPB_009139</name>
</gene>
<evidence type="ECO:0000256" key="1">
    <source>
        <dbReference type="SAM" id="Phobius"/>
    </source>
</evidence>
<feature type="signal peptide" evidence="2">
    <location>
        <begin position="1"/>
        <end position="18"/>
    </location>
</feature>
<keyword evidence="2" id="KW-0732">Signal</keyword>
<accession>A0A9K3D4K7</accession>
<organism evidence="3 4">
    <name type="scientific">Kipferlia bialata</name>
    <dbReference type="NCBI Taxonomy" id="797122"/>
    <lineage>
        <taxon>Eukaryota</taxon>
        <taxon>Metamonada</taxon>
        <taxon>Carpediemonas-like organisms</taxon>
        <taxon>Kipferlia</taxon>
    </lineage>
</organism>
<evidence type="ECO:0000313" key="3">
    <source>
        <dbReference type="EMBL" id="GIQ87154.1"/>
    </source>
</evidence>
<keyword evidence="1" id="KW-0812">Transmembrane</keyword>
<feature type="chain" id="PRO_5039897683" evidence="2">
    <location>
        <begin position="19"/>
        <end position="120"/>
    </location>
</feature>